<dbReference type="InterPro" id="IPR037518">
    <property type="entry name" value="MPN"/>
</dbReference>
<evidence type="ECO:0000259" key="8">
    <source>
        <dbReference type="PROSITE" id="PS50249"/>
    </source>
</evidence>
<keyword evidence="6" id="KW-0482">Metalloprotease</keyword>
<dbReference type="STRING" id="84035.SAMN05660742_12369"/>
<dbReference type="InterPro" id="IPR001405">
    <property type="entry name" value="UPF0758"/>
</dbReference>
<dbReference type="PROSITE" id="PS01302">
    <property type="entry name" value="UPF0758"/>
    <property type="match status" value="1"/>
</dbReference>
<comment type="similarity">
    <text evidence="1 7">Belongs to the UPF0758 family.</text>
</comment>
<dbReference type="Proteomes" id="UP000199662">
    <property type="component" value="Unassembled WGS sequence"/>
</dbReference>
<keyword evidence="4" id="KW-0378">Hydrolase</keyword>
<dbReference type="NCBIfam" id="TIGR00608">
    <property type="entry name" value="radc"/>
    <property type="match status" value="1"/>
</dbReference>
<evidence type="ECO:0000256" key="4">
    <source>
        <dbReference type="ARBA" id="ARBA00022801"/>
    </source>
</evidence>
<evidence type="ECO:0000256" key="1">
    <source>
        <dbReference type="ARBA" id="ARBA00010243"/>
    </source>
</evidence>
<evidence type="ECO:0000256" key="3">
    <source>
        <dbReference type="ARBA" id="ARBA00022723"/>
    </source>
</evidence>
<proteinExistence type="inferred from homology"/>
<accession>A0A1H7CNK6</accession>
<dbReference type="PANTHER" id="PTHR30471:SF3">
    <property type="entry name" value="UPF0758 PROTEIN YEES-RELATED"/>
    <property type="match status" value="1"/>
</dbReference>
<feature type="domain" description="MPN" evidence="8">
    <location>
        <begin position="108"/>
        <end position="230"/>
    </location>
</feature>
<dbReference type="NCBIfam" id="NF000642">
    <property type="entry name" value="PRK00024.1"/>
    <property type="match status" value="1"/>
</dbReference>
<dbReference type="PROSITE" id="PS50249">
    <property type="entry name" value="MPN"/>
    <property type="match status" value="1"/>
</dbReference>
<dbReference type="Pfam" id="PF04002">
    <property type="entry name" value="RadC"/>
    <property type="match status" value="1"/>
</dbReference>
<gene>
    <name evidence="9" type="ORF">SAMN05660742_12369</name>
</gene>
<dbReference type="InterPro" id="IPR046778">
    <property type="entry name" value="UPF0758_N"/>
</dbReference>
<name>A0A1H7CNK6_9FIRM</name>
<protein>
    <submittedName>
        <fullName evidence="9">DNA repair protein RadC</fullName>
    </submittedName>
</protein>
<evidence type="ECO:0000313" key="9">
    <source>
        <dbReference type="EMBL" id="SEJ91219.1"/>
    </source>
</evidence>
<keyword evidence="10" id="KW-1185">Reference proteome</keyword>
<keyword evidence="5" id="KW-0862">Zinc</keyword>
<dbReference type="Pfam" id="PF20582">
    <property type="entry name" value="UPF0758_N"/>
    <property type="match status" value="1"/>
</dbReference>
<keyword evidence="2" id="KW-0645">Protease</keyword>
<dbReference type="PANTHER" id="PTHR30471">
    <property type="entry name" value="DNA REPAIR PROTEIN RADC"/>
    <property type="match status" value="1"/>
</dbReference>
<dbReference type="GO" id="GO:0046872">
    <property type="term" value="F:metal ion binding"/>
    <property type="evidence" value="ECO:0007669"/>
    <property type="project" value="UniProtKB-KW"/>
</dbReference>
<evidence type="ECO:0000313" key="10">
    <source>
        <dbReference type="Proteomes" id="UP000199662"/>
    </source>
</evidence>
<evidence type="ECO:0000256" key="5">
    <source>
        <dbReference type="ARBA" id="ARBA00022833"/>
    </source>
</evidence>
<evidence type="ECO:0000256" key="2">
    <source>
        <dbReference type="ARBA" id="ARBA00022670"/>
    </source>
</evidence>
<reference evidence="9 10" key="1">
    <citation type="submission" date="2016-10" db="EMBL/GenBank/DDBJ databases">
        <authorList>
            <person name="de Groot N.N."/>
        </authorList>
    </citation>
    <scope>NUCLEOTIDE SEQUENCE [LARGE SCALE GENOMIC DNA]</scope>
    <source>
        <strain evidence="9 10">DSM 2179</strain>
    </source>
</reference>
<dbReference type="CDD" id="cd08071">
    <property type="entry name" value="MPN_DUF2466"/>
    <property type="match status" value="1"/>
</dbReference>
<sequence length="231" mass="25739">MNNMPMVKDLPVAERPREKLLAKGAQSLNNAELLAILLRTGTKEDSVLHVAEKLLAQYKERGLASIVNLSPHEFSKIKGIGTVKAVTVLAAIELGRRLAEQTAELRTVIEKPRDIVDYVMPRFRYETKEYFIVMLLNTKHHVLAVHTVSIGSLSASIVHPREVFREAMYHAAAAIVLIHNHPSGDPSPSKEDICVTRKLIQTGVIMDIPVLDHIIIGDNKYVSLKEKGMIE</sequence>
<dbReference type="InterPro" id="IPR025657">
    <property type="entry name" value="RadC_JAB"/>
</dbReference>
<dbReference type="GO" id="GO:0006508">
    <property type="term" value="P:proteolysis"/>
    <property type="evidence" value="ECO:0007669"/>
    <property type="project" value="UniProtKB-KW"/>
</dbReference>
<evidence type="ECO:0000256" key="6">
    <source>
        <dbReference type="ARBA" id="ARBA00023049"/>
    </source>
</evidence>
<keyword evidence="3" id="KW-0479">Metal-binding</keyword>
<evidence type="ECO:0000256" key="7">
    <source>
        <dbReference type="RuleBase" id="RU003797"/>
    </source>
</evidence>
<dbReference type="Gene3D" id="3.40.140.10">
    <property type="entry name" value="Cytidine Deaminase, domain 2"/>
    <property type="match status" value="1"/>
</dbReference>
<dbReference type="RefSeq" id="WP_019553312.1">
    <property type="nucleotide sequence ID" value="NZ_FNZK01000023.1"/>
</dbReference>
<dbReference type="GO" id="GO:0008237">
    <property type="term" value="F:metallopeptidase activity"/>
    <property type="evidence" value="ECO:0007669"/>
    <property type="project" value="UniProtKB-KW"/>
</dbReference>
<organism evidence="9 10">
    <name type="scientific">Propionispira arboris</name>
    <dbReference type="NCBI Taxonomy" id="84035"/>
    <lineage>
        <taxon>Bacteria</taxon>
        <taxon>Bacillati</taxon>
        <taxon>Bacillota</taxon>
        <taxon>Negativicutes</taxon>
        <taxon>Selenomonadales</taxon>
        <taxon>Selenomonadaceae</taxon>
        <taxon>Propionispira</taxon>
    </lineage>
</organism>
<dbReference type="EMBL" id="FNZK01000023">
    <property type="protein sequence ID" value="SEJ91219.1"/>
    <property type="molecule type" value="Genomic_DNA"/>
</dbReference>
<dbReference type="InterPro" id="IPR020891">
    <property type="entry name" value="UPF0758_CS"/>
</dbReference>
<dbReference type="AlphaFoldDB" id="A0A1H7CNK6"/>